<dbReference type="Pfam" id="PF15264">
    <property type="entry name" value="TSSC4"/>
    <property type="match status" value="1"/>
</dbReference>
<evidence type="ECO:0000256" key="2">
    <source>
        <dbReference type="ARBA" id="ARBA00004496"/>
    </source>
</evidence>
<dbReference type="PANTHER" id="PTHR13445:SF3">
    <property type="entry name" value="U5 SMALL NUCLEAR RIBONUCLEOPROTEIN TSSC4"/>
    <property type="match status" value="1"/>
</dbReference>
<keyword evidence="5" id="KW-0507">mRNA processing</keyword>
<feature type="compositionally biased region" description="Acidic residues" evidence="11">
    <location>
        <begin position="33"/>
        <end position="56"/>
    </location>
</feature>
<comment type="function">
    <text evidence="10">Protein associated with the U5 snRNP, during its maturation and its post-splicing recycling and which is required for spliceosomal tri-snRNP complex assembly in the nucleus. Has a molecular sequestering activity and transiently hinders SNRNP200 binding sites for constitutive splicing factors that intervene later during the assembly of the spliceosome and splicing. Together with its molecular sequestering activity, may also function as a molecular adapter and placeholder, coordinating the assembly of the U5 snRNP and its association with the U4/U6 di-snRNP.</text>
</comment>
<evidence type="ECO:0000256" key="7">
    <source>
        <dbReference type="ARBA" id="ARBA00023187"/>
    </source>
</evidence>
<evidence type="ECO:0000313" key="12">
    <source>
        <dbReference type="EMBL" id="ACO51752.1"/>
    </source>
</evidence>
<keyword evidence="8" id="KW-0539">Nucleus</keyword>
<keyword evidence="7" id="KW-0508">mRNA splicing</keyword>
<keyword evidence="4" id="KW-0963">Cytoplasm</keyword>
<comment type="subcellular location">
    <subcellularLocation>
        <location evidence="2">Cytoplasm</location>
    </subcellularLocation>
    <subcellularLocation>
        <location evidence="1">Nucleus</location>
    </subcellularLocation>
</comment>
<dbReference type="InterPro" id="IPR029338">
    <property type="entry name" value="TSSC4"/>
</dbReference>
<evidence type="ECO:0000256" key="6">
    <source>
        <dbReference type="ARBA" id="ARBA00022728"/>
    </source>
</evidence>
<sequence length="299" mass="33025">MSDPTEKDDGHKPFSALSFERPHDPGTLSLSDSDPELSDDAEVESVSAEEEENDEEDNRKEGGHESPLQPFLLKGTDAGFSQRSHGIFGGLLDVQKLPPLSKHNTKGKQGVSASLIPEIPASDSNPFEQREKTTMSSNTGSSSVTTKKRSAPATHLPDYLAHPERWTKYSLEDVQDTSDRGNRNTATNFMAELKLKKEAKEASKNTTNPRSFNQDSSSGGEGRIMFTKPQKKSQKDGEKSGAQPGQQHMAKSWGDDGLEDAEGTAEKATFEFLGLHGFKKRSWKNIRPKKREKEEEDFS</sequence>
<evidence type="ECO:0000256" key="5">
    <source>
        <dbReference type="ARBA" id="ARBA00022664"/>
    </source>
</evidence>
<evidence type="ECO:0000256" key="10">
    <source>
        <dbReference type="ARBA" id="ARBA00045970"/>
    </source>
</evidence>
<keyword evidence="6" id="KW-0747">Spliceosome</keyword>
<feature type="region of interest" description="Disordered" evidence="11">
    <location>
        <begin position="97"/>
        <end position="265"/>
    </location>
</feature>
<dbReference type="AlphaFoldDB" id="C1C442"/>
<gene>
    <name evidence="12" type="primary">TSSC4</name>
</gene>
<name>C1C442_AQUCT</name>
<evidence type="ECO:0000256" key="9">
    <source>
        <dbReference type="ARBA" id="ARBA00035304"/>
    </source>
</evidence>
<evidence type="ECO:0000256" key="1">
    <source>
        <dbReference type="ARBA" id="ARBA00004123"/>
    </source>
</evidence>
<feature type="compositionally biased region" description="Polar residues" evidence="11">
    <location>
        <begin position="204"/>
        <end position="218"/>
    </location>
</feature>
<evidence type="ECO:0000256" key="4">
    <source>
        <dbReference type="ARBA" id="ARBA00022490"/>
    </source>
</evidence>
<evidence type="ECO:0000256" key="11">
    <source>
        <dbReference type="SAM" id="MobiDB-lite"/>
    </source>
</evidence>
<dbReference type="EMBL" id="BT081621">
    <property type="protein sequence ID" value="ACO51752.1"/>
    <property type="molecule type" value="mRNA"/>
</dbReference>
<dbReference type="PANTHER" id="PTHR13445">
    <property type="entry name" value="TUMOR SUPPRESSING SUBTRANSFERABLE CANDIDATE 4 TSSC4"/>
    <property type="match status" value="1"/>
</dbReference>
<evidence type="ECO:0000256" key="8">
    <source>
        <dbReference type="ARBA" id="ARBA00023242"/>
    </source>
</evidence>
<reference evidence="12" key="1">
    <citation type="submission" date="2009-04" db="EMBL/GenBank/DDBJ databases">
        <title>Rana catesbeiana ESTs and full-length cDNAs.</title>
        <authorList>
            <person name="Helbing C.C."/>
            <person name="Veldhoen N."/>
            <person name="Leong J."/>
            <person name="Koop B.F."/>
        </authorList>
    </citation>
    <scope>NUCLEOTIDE SEQUENCE</scope>
    <source>
        <tissue evidence="12">Mixed tissue</tissue>
    </source>
</reference>
<feature type="compositionally biased region" description="Polar residues" evidence="11">
    <location>
        <begin position="134"/>
        <end position="145"/>
    </location>
</feature>
<proteinExistence type="evidence at transcript level"/>
<dbReference type="GO" id="GO:0005681">
    <property type="term" value="C:spliceosomal complex"/>
    <property type="evidence" value="ECO:0007669"/>
    <property type="project" value="UniProtKB-KW"/>
</dbReference>
<dbReference type="GO" id="GO:0008380">
    <property type="term" value="P:RNA splicing"/>
    <property type="evidence" value="ECO:0007669"/>
    <property type="project" value="UniProtKB-KW"/>
</dbReference>
<evidence type="ECO:0000256" key="3">
    <source>
        <dbReference type="ARBA" id="ARBA00010362"/>
    </source>
</evidence>
<dbReference type="GO" id="GO:0005737">
    <property type="term" value="C:cytoplasm"/>
    <property type="evidence" value="ECO:0007669"/>
    <property type="project" value="UniProtKB-SubCell"/>
</dbReference>
<protein>
    <recommendedName>
        <fullName evidence="9">U5 small nuclear ribonucleoprotein TSSC4</fullName>
    </recommendedName>
</protein>
<feature type="compositionally biased region" description="Basic and acidic residues" evidence="11">
    <location>
        <begin position="161"/>
        <end position="182"/>
    </location>
</feature>
<dbReference type="GO" id="GO:0006397">
    <property type="term" value="P:mRNA processing"/>
    <property type="evidence" value="ECO:0007669"/>
    <property type="project" value="UniProtKB-KW"/>
</dbReference>
<accession>C1C442</accession>
<feature type="region of interest" description="Disordered" evidence="11">
    <location>
        <begin position="1"/>
        <end position="85"/>
    </location>
</feature>
<feature type="compositionally biased region" description="Basic and acidic residues" evidence="11">
    <location>
        <begin position="1"/>
        <end position="12"/>
    </location>
</feature>
<organism evidence="12">
    <name type="scientific">Aquarana catesbeiana</name>
    <name type="common">American bullfrog</name>
    <name type="synonym">Rana catesbeiana</name>
    <dbReference type="NCBI Taxonomy" id="8400"/>
    <lineage>
        <taxon>Eukaryota</taxon>
        <taxon>Metazoa</taxon>
        <taxon>Chordata</taxon>
        <taxon>Craniata</taxon>
        <taxon>Vertebrata</taxon>
        <taxon>Euteleostomi</taxon>
        <taxon>Amphibia</taxon>
        <taxon>Batrachia</taxon>
        <taxon>Anura</taxon>
        <taxon>Neobatrachia</taxon>
        <taxon>Ranoidea</taxon>
        <taxon>Ranidae</taxon>
        <taxon>Aquarana</taxon>
    </lineage>
</organism>
<feature type="compositionally biased region" description="Basic and acidic residues" evidence="11">
    <location>
        <begin position="193"/>
        <end position="203"/>
    </location>
</feature>
<comment type="similarity">
    <text evidence="3">Belongs to the TSSC4 family.</text>
</comment>